<dbReference type="GO" id="GO:0006355">
    <property type="term" value="P:regulation of DNA-templated transcription"/>
    <property type="evidence" value="ECO:0007669"/>
    <property type="project" value="InterPro"/>
</dbReference>
<evidence type="ECO:0000259" key="18">
    <source>
        <dbReference type="PROSITE" id="PS50112"/>
    </source>
</evidence>
<dbReference type="PROSITE" id="PS50109">
    <property type="entry name" value="HIS_KIN"/>
    <property type="match status" value="1"/>
</dbReference>
<dbReference type="Gene3D" id="3.30.450.20">
    <property type="entry name" value="PAS domain"/>
    <property type="match status" value="4"/>
</dbReference>
<dbReference type="OrthoDB" id="9815750at2"/>
<comment type="subunit">
    <text evidence="10">At low DSF concentrations, interacts with RpfF.</text>
</comment>
<feature type="coiled-coil region" evidence="14">
    <location>
        <begin position="236"/>
        <end position="263"/>
    </location>
</feature>
<dbReference type="PANTHER" id="PTHR45339">
    <property type="entry name" value="HYBRID SIGNAL TRANSDUCTION HISTIDINE KINASE J"/>
    <property type="match status" value="1"/>
</dbReference>
<dbReference type="PANTHER" id="PTHR45339:SF1">
    <property type="entry name" value="HYBRID SIGNAL TRANSDUCTION HISTIDINE KINASE J"/>
    <property type="match status" value="1"/>
</dbReference>
<name>A0A410WWM1_9BACL</name>
<feature type="domain" description="PAC" evidence="19">
    <location>
        <begin position="325"/>
        <end position="376"/>
    </location>
</feature>
<dbReference type="InterPro" id="IPR004358">
    <property type="entry name" value="Sig_transdc_His_kin-like_C"/>
</dbReference>
<accession>A0A410WWM1</accession>
<dbReference type="FunFam" id="3.30.565.10:FF:000010">
    <property type="entry name" value="Sensor histidine kinase RcsC"/>
    <property type="match status" value="1"/>
</dbReference>
<dbReference type="InterPro" id="IPR013656">
    <property type="entry name" value="PAS_4"/>
</dbReference>
<dbReference type="Proteomes" id="UP001527202">
    <property type="component" value="Unassembled WGS sequence"/>
</dbReference>
<dbReference type="SMART" id="SM00086">
    <property type="entry name" value="PAC"/>
    <property type="match status" value="4"/>
</dbReference>
<dbReference type="InterPro" id="IPR003661">
    <property type="entry name" value="HisK_dim/P_dom"/>
</dbReference>
<evidence type="ECO:0000313" key="23">
    <source>
        <dbReference type="Proteomes" id="UP001527202"/>
    </source>
</evidence>
<evidence type="ECO:0000256" key="1">
    <source>
        <dbReference type="ARBA" id="ARBA00000085"/>
    </source>
</evidence>
<dbReference type="Pfam" id="PF13426">
    <property type="entry name" value="PAS_9"/>
    <property type="match status" value="1"/>
</dbReference>
<dbReference type="Pfam" id="PF00512">
    <property type="entry name" value="HisKA"/>
    <property type="match status" value="1"/>
</dbReference>
<dbReference type="InterPro" id="IPR036890">
    <property type="entry name" value="HATPase_C_sf"/>
</dbReference>
<dbReference type="KEGG" id="pchi:PC41400_14190"/>
<dbReference type="PROSITE" id="PS50112">
    <property type="entry name" value="PAS"/>
    <property type="match status" value="4"/>
</dbReference>
<dbReference type="InterPro" id="IPR035965">
    <property type="entry name" value="PAS-like_dom_sf"/>
</dbReference>
<feature type="domain" description="PAS" evidence="18">
    <location>
        <begin position="34"/>
        <end position="62"/>
    </location>
</feature>
<dbReference type="PROSITE" id="PS50113">
    <property type="entry name" value="PAC"/>
    <property type="match status" value="4"/>
</dbReference>
<dbReference type="SUPFAM" id="SSF47384">
    <property type="entry name" value="Homodimeric domain of signal transducing histidine kinase"/>
    <property type="match status" value="1"/>
</dbReference>
<evidence type="ECO:0000256" key="5">
    <source>
        <dbReference type="ARBA" id="ARBA00022679"/>
    </source>
</evidence>
<feature type="domain" description="PAC" evidence="19">
    <location>
        <begin position="456"/>
        <end position="507"/>
    </location>
</feature>
<evidence type="ECO:0000256" key="13">
    <source>
        <dbReference type="PROSITE-ProRule" id="PRU00169"/>
    </source>
</evidence>
<feature type="domain" description="PAS" evidence="18">
    <location>
        <begin position="377"/>
        <end position="452"/>
    </location>
</feature>
<dbReference type="InterPro" id="IPR001610">
    <property type="entry name" value="PAC"/>
</dbReference>
<reference evidence="21 22" key="1">
    <citation type="submission" date="2018-01" db="EMBL/GenBank/DDBJ databases">
        <title>The whole genome sequencing and assembly of Paenibacillus chitinolyticus KCCM 41400 strain.</title>
        <authorList>
            <person name="Kim J.-Y."/>
            <person name="Park M.-K."/>
            <person name="Lee Y.-J."/>
            <person name="Yi H."/>
            <person name="Bahn Y.-S."/>
            <person name="Kim J.F."/>
            <person name="Lee D.-W."/>
        </authorList>
    </citation>
    <scope>NUCLEOTIDE SEQUENCE [LARGE SCALE GENOMIC DNA]</scope>
    <source>
        <strain evidence="21 22">KCCM 41400</strain>
    </source>
</reference>
<dbReference type="GO" id="GO:0000155">
    <property type="term" value="F:phosphorelay sensor kinase activity"/>
    <property type="evidence" value="ECO:0007669"/>
    <property type="project" value="InterPro"/>
</dbReference>
<dbReference type="SMART" id="SM00388">
    <property type="entry name" value="HisKA"/>
    <property type="match status" value="1"/>
</dbReference>
<dbReference type="InterPro" id="IPR000014">
    <property type="entry name" value="PAS"/>
</dbReference>
<dbReference type="InterPro" id="IPR011006">
    <property type="entry name" value="CheY-like_superfamily"/>
</dbReference>
<dbReference type="SMART" id="SM00448">
    <property type="entry name" value="REC"/>
    <property type="match status" value="1"/>
</dbReference>
<dbReference type="SUPFAM" id="SSF55874">
    <property type="entry name" value="ATPase domain of HSP90 chaperone/DNA topoisomerase II/histidine kinase"/>
    <property type="match status" value="1"/>
</dbReference>
<dbReference type="RefSeq" id="WP_042227790.1">
    <property type="nucleotide sequence ID" value="NZ_CP026520.1"/>
</dbReference>
<evidence type="ECO:0000256" key="15">
    <source>
        <dbReference type="SAM" id="MobiDB-lite"/>
    </source>
</evidence>
<evidence type="ECO:0000256" key="3">
    <source>
        <dbReference type="ARBA" id="ARBA00012438"/>
    </source>
</evidence>
<dbReference type="Proteomes" id="UP000288943">
    <property type="component" value="Chromosome"/>
</dbReference>
<dbReference type="Pfam" id="PF08448">
    <property type="entry name" value="PAS_4"/>
    <property type="match status" value="1"/>
</dbReference>
<feature type="domain" description="Response regulatory" evidence="17">
    <location>
        <begin position="785"/>
        <end position="902"/>
    </location>
</feature>
<dbReference type="NCBIfam" id="TIGR00229">
    <property type="entry name" value="sensory_box"/>
    <property type="match status" value="4"/>
</dbReference>
<evidence type="ECO:0000256" key="8">
    <source>
        <dbReference type="ARBA" id="ARBA00022840"/>
    </source>
</evidence>
<dbReference type="InterPro" id="IPR036097">
    <property type="entry name" value="HisK_dim/P_sf"/>
</dbReference>
<protein>
    <recommendedName>
        <fullName evidence="12">Circadian input-output histidine kinase CikA</fullName>
        <ecNumber evidence="3">2.7.13.3</ecNumber>
    </recommendedName>
    <alternativeName>
        <fullName evidence="11">Sensory/regulatory protein RpfC</fullName>
    </alternativeName>
</protein>
<dbReference type="InterPro" id="IPR003594">
    <property type="entry name" value="HATPase_dom"/>
</dbReference>
<evidence type="ECO:0000259" key="17">
    <source>
        <dbReference type="PROSITE" id="PS50110"/>
    </source>
</evidence>
<dbReference type="InterPro" id="IPR000700">
    <property type="entry name" value="PAS-assoc_C"/>
</dbReference>
<feature type="domain" description="Histidine kinase" evidence="16">
    <location>
        <begin position="521"/>
        <end position="744"/>
    </location>
</feature>
<keyword evidence="5" id="KW-0808">Transferase</keyword>
<dbReference type="Gene3D" id="3.40.50.2300">
    <property type="match status" value="1"/>
</dbReference>
<dbReference type="GO" id="GO:0005524">
    <property type="term" value="F:ATP binding"/>
    <property type="evidence" value="ECO:0007669"/>
    <property type="project" value="UniProtKB-KW"/>
</dbReference>
<keyword evidence="23" id="KW-1185">Reference proteome</keyword>
<dbReference type="CDD" id="cd00082">
    <property type="entry name" value="HisKA"/>
    <property type="match status" value="1"/>
</dbReference>
<evidence type="ECO:0000256" key="12">
    <source>
        <dbReference type="ARBA" id="ARBA00074306"/>
    </source>
</evidence>
<dbReference type="EMBL" id="CP026520">
    <property type="protein sequence ID" value="QAV18764.1"/>
    <property type="molecule type" value="Genomic_DNA"/>
</dbReference>
<organism evidence="21 22">
    <name type="scientific">Paenibacillus chitinolyticus</name>
    <dbReference type="NCBI Taxonomy" id="79263"/>
    <lineage>
        <taxon>Bacteria</taxon>
        <taxon>Bacillati</taxon>
        <taxon>Bacillota</taxon>
        <taxon>Bacilli</taxon>
        <taxon>Bacillales</taxon>
        <taxon>Paenibacillaceae</taxon>
        <taxon>Paenibacillus</taxon>
    </lineage>
</organism>
<dbReference type="Pfam" id="PF02518">
    <property type="entry name" value="HATPase_c"/>
    <property type="match status" value="1"/>
</dbReference>
<evidence type="ECO:0000256" key="2">
    <source>
        <dbReference type="ARBA" id="ARBA00006402"/>
    </source>
</evidence>
<evidence type="ECO:0000259" key="19">
    <source>
        <dbReference type="PROSITE" id="PS50113"/>
    </source>
</evidence>
<feature type="domain" description="PAS" evidence="18">
    <location>
        <begin position="253"/>
        <end position="297"/>
    </location>
</feature>
<dbReference type="FunFam" id="1.10.287.130:FF:000002">
    <property type="entry name" value="Two-component osmosensing histidine kinase"/>
    <property type="match status" value="1"/>
</dbReference>
<dbReference type="SUPFAM" id="SSF52172">
    <property type="entry name" value="CheY-like"/>
    <property type="match status" value="1"/>
</dbReference>
<dbReference type="EC" id="2.7.13.3" evidence="3"/>
<feature type="modified residue" description="4-aspartylphosphate" evidence="13">
    <location>
        <position position="834"/>
    </location>
</feature>
<dbReference type="EMBL" id="JAMDMJ010000033">
    <property type="protein sequence ID" value="MCY9598609.1"/>
    <property type="molecule type" value="Genomic_DNA"/>
</dbReference>
<evidence type="ECO:0000313" key="20">
    <source>
        <dbReference type="EMBL" id="MCY9598609.1"/>
    </source>
</evidence>
<evidence type="ECO:0000259" key="16">
    <source>
        <dbReference type="PROSITE" id="PS50109"/>
    </source>
</evidence>
<evidence type="ECO:0000313" key="21">
    <source>
        <dbReference type="EMBL" id="QAV18764.1"/>
    </source>
</evidence>
<dbReference type="CDD" id="cd17546">
    <property type="entry name" value="REC_hyHK_CKI1_RcsC-like"/>
    <property type="match status" value="1"/>
</dbReference>
<dbReference type="AlphaFoldDB" id="A0A410WWM1"/>
<evidence type="ECO:0000256" key="6">
    <source>
        <dbReference type="ARBA" id="ARBA00022741"/>
    </source>
</evidence>
<dbReference type="InterPro" id="IPR013655">
    <property type="entry name" value="PAS_fold_3"/>
</dbReference>
<dbReference type="GeneID" id="95375962"/>
<reference evidence="20 23" key="2">
    <citation type="submission" date="2022-05" db="EMBL/GenBank/DDBJ databases">
        <title>Genome Sequencing of Bee-Associated Microbes.</title>
        <authorList>
            <person name="Dunlap C."/>
        </authorList>
    </citation>
    <scope>NUCLEOTIDE SEQUENCE [LARGE SCALE GENOMIC DNA]</scope>
    <source>
        <strain evidence="20 23">NRRL B-23120</strain>
    </source>
</reference>
<keyword evidence="14" id="KW-0175">Coiled coil</keyword>
<dbReference type="SMART" id="SM00091">
    <property type="entry name" value="PAS"/>
    <property type="match status" value="4"/>
</dbReference>
<dbReference type="Pfam" id="PF00072">
    <property type="entry name" value="Response_reg"/>
    <property type="match status" value="1"/>
</dbReference>
<comment type="catalytic activity">
    <reaction evidence="1">
        <text>ATP + protein L-histidine = ADP + protein N-phospho-L-histidine.</text>
        <dbReference type="EC" id="2.7.13.3"/>
    </reaction>
</comment>
<feature type="domain" description="PAS" evidence="18">
    <location>
        <begin position="147"/>
        <end position="198"/>
    </location>
</feature>
<dbReference type="SUPFAM" id="SSF55785">
    <property type="entry name" value="PYP-like sensor domain (PAS domain)"/>
    <property type="match status" value="4"/>
</dbReference>
<evidence type="ECO:0000256" key="4">
    <source>
        <dbReference type="ARBA" id="ARBA00022553"/>
    </source>
</evidence>
<evidence type="ECO:0000256" key="14">
    <source>
        <dbReference type="SAM" id="Coils"/>
    </source>
</evidence>
<dbReference type="InterPro" id="IPR001789">
    <property type="entry name" value="Sig_transdc_resp-reg_receiver"/>
</dbReference>
<evidence type="ECO:0000256" key="11">
    <source>
        <dbReference type="ARBA" id="ARBA00068150"/>
    </source>
</evidence>
<gene>
    <name evidence="20" type="ORF">M5X16_22920</name>
    <name evidence="21" type="ORF">PC41400_14190</name>
</gene>
<keyword evidence="4 13" id="KW-0597">Phosphoprotein</keyword>
<evidence type="ECO:0000256" key="10">
    <source>
        <dbReference type="ARBA" id="ARBA00064003"/>
    </source>
</evidence>
<keyword evidence="9" id="KW-0902">Two-component regulatory system</keyword>
<dbReference type="PRINTS" id="PR00344">
    <property type="entry name" value="BCTRLSENSOR"/>
</dbReference>
<proteinExistence type="inferred from homology"/>
<dbReference type="CDD" id="cd16922">
    <property type="entry name" value="HATPase_EvgS-ArcB-TorS-like"/>
    <property type="match status" value="1"/>
</dbReference>
<evidence type="ECO:0000256" key="9">
    <source>
        <dbReference type="ARBA" id="ARBA00023012"/>
    </source>
</evidence>
<dbReference type="CDD" id="cd00130">
    <property type="entry name" value="PAS"/>
    <property type="match status" value="4"/>
</dbReference>
<feature type="domain" description="PAC" evidence="19">
    <location>
        <begin position="73"/>
        <end position="125"/>
    </location>
</feature>
<dbReference type="Pfam" id="PF00989">
    <property type="entry name" value="PAS"/>
    <property type="match status" value="1"/>
</dbReference>
<dbReference type="PROSITE" id="PS50110">
    <property type="entry name" value="RESPONSE_REGULATORY"/>
    <property type="match status" value="1"/>
</dbReference>
<dbReference type="Gene3D" id="3.30.565.10">
    <property type="entry name" value="Histidine kinase-like ATPase, C-terminal domain"/>
    <property type="match status" value="1"/>
</dbReference>
<keyword evidence="6" id="KW-0547">Nucleotide-binding</keyword>
<feature type="domain" description="PAC" evidence="19">
    <location>
        <begin position="200"/>
        <end position="252"/>
    </location>
</feature>
<evidence type="ECO:0000313" key="22">
    <source>
        <dbReference type="Proteomes" id="UP000288943"/>
    </source>
</evidence>
<evidence type="ECO:0000256" key="7">
    <source>
        <dbReference type="ARBA" id="ARBA00022777"/>
    </source>
</evidence>
<dbReference type="SMART" id="SM00387">
    <property type="entry name" value="HATPase_c"/>
    <property type="match status" value="1"/>
</dbReference>
<dbReference type="InterPro" id="IPR005467">
    <property type="entry name" value="His_kinase_dom"/>
</dbReference>
<dbReference type="Pfam" id="PF08447">
    <property type="entry name" value="PAS_3"/>
    <property type="match status" value="1"/>
</dbReference>
<sequence length="910" mass="101939">MKPFEDKWLFEIAYENAPFAMGVYSLAEDRWLRVNPSFCRMLGYTEDELVNLSDRRITYPEDIALSGADPSLFRFEKRYVHKNGGIVWAAVGLSPLPPDSAEPAAFLVQAVDLTASKVREEQLLDIERQYRLITEASLDWISRHAPDEMATMTYSSPVCKTFFGYEPEEMIGQAAIPLVHPDDLDRVLMFLERNRHTEGDKVTFRFRCKNGVYVWLESTTRYTYDKDGNVSEIVSISRNITERKKADQQLQESEQRYKSLFDHNPAAVYSMNLDGDYKTANKNLQKITGYTLEELIGMYWGPIVAPIDLPKTLHHFELAKQGFPQSYDLTIIHKDGHPVEINSTNIPIIVDNEVVGVYGITIDITERQRYLEQIEKLSSEYTLILNSVTEGIFGVDFSGNAMFINPAGADMLGFVPEELIGKPYLGLLQNTFGSPAQQSEDEQVIYRAIREGRSYHNKEAVFWRKDGSSFLADYHVSPLIDNEELRGAVVVFKDITGEKEIIRAKESAEKADQAKSEFLAIMSHEIRTPMNGIIGMADLLAETELSEEQRSYADIILQSSYALLRILNEILDFSKIEAGKMVVTHEPFDVRSVLNHVAELFHPKAAERGIRLTYELDGSIPSTLIGDEGILRQIIVNLVGNAIKFTEKDGHVSISAKLDKIPGRSDAVLQFFVRDTGIGIPADKQSQLFQSFTQLHPTINRKYGGTGLGLAICKKLVELLGGAIGVDSQVNVGSTFHFVLPFELPGESPAPDSAPEKTQRSKTASSLVSGRESGALPSPKFGPMKLLVTDDNPVNRLLLITLLKKLGYEADYAENGAEALQAVRSDTYDMVFMDLQMPEMDGFETTAAIRRMKGEASRPAIVAVTAFAQKEDMQMCLASGMNDFISKPVFAPEVERVLKIWSPHCKQDRI</sequence>
<keyword evidence="8" id="KW-0067">ATP-binding</keyword>
<dbReference type="InterPro" id="IPR013767">
    <property type="entry name" value="PAS_fold"/>
</dbReference>
<comment type="similarity">
    <text evidence="2">In the N-terminal section; belongs to the phytochrome family.</text>
</comment>
<feature type="region of interest" description="Disordered" evidence="15">
    <location>
        <begin position="747"/>
        <end position="776"/>
    </location>
</feature>
<keyword evidence="7 21" id="KW-0418">Kinase</keyword>
<dbReference type="Gene3D" id="1.10.287.130">
    <property type="match status" value="1"/>
</dbReference>